<dbReference type="WBParaSite" id="maker-E.canG7_contigs_2625-snap-gene-0.26-mRNA-1">
    <property type="protein sequence ID" value="maker-E.canG7_contigs_2625-snap-gene-0.26-mRNA-1"/>
    <property type="gene ID" value="EcG7_06638"/>
</dbReference>
<evidence type="ECO:0000313" key="3">
    <source>
        <dbReference type="WBParaSite" id="maker-E.canG7_contigs_2625-snap-gene-0.26-mRNA-1"/>
    </source>
</evidence>
<feature type="compositionally biased region" description="Polar residues" evidence="1">
    <location>
        <begin position="27"/>
        <end position="37"/>
    </location>
</feature>
<name>A0A915ETL8_9CEST</name>
<proteinExistence type="predicted"/>
<dbReference type="Proteomes" id="UP000887562">
    <property type="component" value="Unplaced"/>
</dbReference>
<dbReference type="AlphaFoldDB" id="A0A915ETL8"/>
<keyword evidence="2" id="KW-1185">Reference proteome</keyword>
<evidence type="ECO:0000256" key="1">
    <source>
        <dbReference type="SAM" id="MobiDB-lite"/>
    </source>
</evidence>
<reference evidence="3" key="1">
    <citation type="submission" date="2022-11" db="UniProtKB">
        <authorList>
            <consortium name="WormBaseParasite"/>
        </authorList>
    </citation>
    <scope>IDENTIFICATION</scope>
</reference>
<accession>A0A915ETL8</accession>
<feature type="compositionally biased region" description="Polar residues" evidence="1">
    <location>
        <begin position="1"/>
        <end position="17"/>
    </location>
</feature>
<organism evidence="2 3">
    <name type="scientific">Echinococcus canadensis</name>
    <dbReference type="NCBI Taxonomy" id="519352"/>
    <lineage>
        <taxon>Eukaryota</taxon>
        <taxon>Metazoa</taxon>
        <taxon>Spiralia</taxon>
        <taxon>Lophotrochozoa</taxon>
        <taxon>Platyhelminthes</taxon>
        <taxon>Cestoda</taxon>
        <taxon>Eucestoda</taxon>
        <taxon>Cyclophyllidea</taxon>
        <taxon>Taeniidae</taxon>
        <taxon>Echinococcus</taxon>
        <taxon>Echinococcus canadensis group</taxon>
    </lineage>
</organism>
<feature type="region of interest" description="Disordered" evidence="1">
    <location>
        <begin position="1"/>
        <end position="37"/>
    </location>
</feature>
<evidence type="ECO:0000313" key="2">
    <source>
        <dbReference type="Proteomes" id="UP000887562"/>
    </source>
</evidence>
<protein>
    <submittedName>
        <fullName evidence="3">Uncharacterized protein</fullName>
    </submittedName>
</protein>
<sequence length="270" mass="29651">MSDSRLTSEQKQQSSVTVGGAQAPSPLHTTTDTQQHSTASVQRKFHCRWYFLNYIQSELEGKAVKELEEHMQHSSATVGEAQAPSPLHTITDTQRYSTAPVQRKFHCRWYFLNYIQSELEGEAVKEREEPHTPSRPAECASADVFRTPDRPSTSSVNTSMIPGGKLALSSWQCVYRVGVVATMVVAEVHKLIVCECLGHVPSICGITSSMAKKAVPAPSVHMVKGFAQMLASRANPILTASDSEDLDHYASHQPLPRGASSQSAAWFVLN</sequence>